<evidence type="ECO:0000256" key="5">
    <source>
        <dbReference type="SAM" id="Phobius"/>
    </source>
</evidence>
<reference evidence="7" key="1">
    <citation type="journal article" date="2019" name="Int. J. Syst. Evol. Microbiol.">
        <title>The Global Catalogue of Microorganisms (GCM) 10K type strain sequencing project: providing services to taxonomists for standard genome sequencing and annotation.</title>
        <authorList>
            <consortium name="The Broad Institute Genomics Platform"/>
            <consortium name="The Broad Institute Genome Sequencing Center for Infectious Disease"/>
            <person name="Wu L."/>
            <person name="Ma J."/>
        </authorList>
    </citation>
    <scope>NUCLEOTIDE SEQUENCE [LARGE SCALE GENOMIC DNA]</scope>
    <source>
        <strain evidence="7">JCM 16545</strain>
    </source>
</reference>
<proteinExistence type="predicted"/>
<feature type="transmembrane region" description="Helical" evidence="5">
    <location>
        <begin position="20"/>
        <end position="42"/>
    </location>
</feature>
<dbReference type="Pfam" id="PF07690">
    <property type="entry name" value="MFS_1"/>
    <property type="match status" value="1"/>
</dbReference>
<feature type="transmembrane region" description="Helical" evidence="5">
    <location>
        <begin position="116"/>
        <end position="134"/>
    </location>
</feature>
<keyword evidence="7" id="KW-1185">Reference proteome</keyword>
<dbReference type="InterPro" id="IPR011701">
    <property type="entry name" value="MFS"/>
</dbReference>
<dbReference type="PANTHER" id="PTHR23501:SF5">
    <property type="entry name" value="TRANSPORT PROTEIN"/>
    <property type="match status" value="1"/>
</dbReference>
<comment type="caution">
    <text evidence="6">The sequence shown here is derived from an EMBL/GenBank/DDBJ whole genome shotgun (WGS) entry which is preliminary data.</text>
</comment>
<feature type="transmembrane region" description="Helical" evidence="5">
    <location>
        <begin position="268"/>
        <end position="289"/>
    </location>
</feature>
<dbReference type="PANTHER" id="PTHR23501">
    <property type="entry name" value="MAJOR FACILITATOR SUPERFAMILY"/>
    <property type="match status" value="1"/>
</dbReference>
<feature type="transmembrane region" description="Helical" evidence="5">
    <location>
        <begin position="205"/>
        <end position="227"/>
    </location>
</feature>
<accession>A0ABW4WYF7</accession>
<dbReference type="RefSeq" id="WP_229962625.1">
    <property type="nucleotide sequence ID" value="NZ_JAJJWI010000028.1"/>
</dbReference>
<dbReference type="Proteomes" id="UP001597369">
    <property type="component" value="Unassembled WGS sequence"/>
</dbReference>
<evidence type="ECO:0000256" key="2">
    <source>
        <dbReference type="ARBA" id="ARBA00022692"/>
    </source>
</evidence>
<feature type="transmembrane region" description="Helical" evidence="5">
    <location>
        <begin position="239"/>
        <end position="256"/>
    </location>
</feature>
<feature type="transmembrane region" description="Helical" evidence="5">
    <location>
        <begin position="372"/>
        <end position="394"/>
    </location>
</feature>
<evidence type="ECO:0000256" key="4">
    <source>
        <dbReference type="ARBA" id="ARBA00023136"/>
    </source>
</evidence>
<dbReference type="EMBL" id="JBHUHV010000034">
    <property type="protein sequence ID" value="MFD2067406.1"/>
    <property type="molecule type" value="Genomic_DNA"/>
</dbReference>
<feature type="transmembrane region" description="Helical" evidence="5">
    <location>
        <begin position="175"/>
        <end position="193"/>
    </location>
</feature>
<evidence type="ECO:0000256" key="3">
    <source>
        <dbReference type="ARBA" id="ARBA00022989"/>
    </source>
</evidence>
<gene>
    <name evidence="6" type="ORF">ACFSKU_10975</name>
</gene>
<feature type="transmembrane region" description="Helical" evidence="5">
    <location>
        <begin position="309"/>
        <end position="328"/>
    </location>
</feature>
<keyword evidence="2 5" id="KW-0812">Transmembrane</keyword>
<evidence type="ECO:0000313" key="7">
    <source>
        <dbReference type="Proteomes" id="UP001597369"/>
    </source>
</evidence>
<name>A0ABW4WYF7_9BACT</name>
<feature type="transmembrane region" description="Helical" evidence="5">
    <location>
        <begin position="406"/>
        <end position="425"/>
    </location>
</feature>
<sequence length="533" mass="60329">MKKPEYFKAWITGWDWGIRIALFLILLSALVQFGMFALTQNYMVAYMGAQPEDISYSLLLTNAGIISILPVQFRFLRYFETRSYLLVNIILAIILNLLCLYCDNIFFFFILRFLQGILVANTAACILIVIFSRISKEKSLAVGSAVFYGAILSNTVIIGMVAAFVVTTWDWKATYYFLILFQLFILLIILLIFKPVNGIKRYPLYQIDWAGFIIFSFAASTFGYLMIYGSKYYWFSDQRIQLAGFISITGTVLFLYRQLTVKRPLIQLAVFRSTNMVIGLCLLGIYYGSKDTINLIYNYAGSTLKWSTAQVMALGCCNVAGIVLFMIISTQIMVRNRNSIRALLCTGFSLMVFYNLWMYFMMTPDLAFTDLIFPVFLQGASSGLLFLPIVIFILSSAPPNTGTSGLVVAAYARFIAALNSFAGFYNLQLYFNQYFKEGFMGYLTGETQQTVTRIATYRQMYASKGFTSEQASALAMKAIGQNLSLQTQLLTNRAVFMTLAIILAIVAFLVLTVPSISKTYLHWNKRMFTPPRG</sequence>
<keyword evidence="4 5" id="KW-0472">Membrane</keyword>
<organism evidence="6 7">
    <name type="scientific">Pontibacter silvestris</name>
    <dbReference type="NCBI Taxonomy" id="2305183"/>
    <lineage>
        <taxon>Bacteria</taxon>
        <taxon>Pseudomonadati</taxon>
        <taxon>Bacteroidota</taxon>
        <taxon>Cytophagia</taxon>
        <taxon>Cytophagales</taxon>
        <taxon>Hymenobacteraceae</taxon>
        <taxon>Pontibacter</taxon>
    </lineage>
</organism>
<protein>
    <submittedName>
        <fullName evidence="6">MFS transporter</fullName>
    </submittedName>
</protein>
<dbReference type="Gene3D" id="1.20.1250.20">
    <property type="entry name" value="MFS general substrate transporter like domains"/>
    <property type="match status" value="1"/>
</dbReference>
<feature type="transmembrane region" description="Helical" evidence="5">
    <location>
        <begin position="85"/>
        <end position="110"/>
    </location>
</feature>
<keyword evidence="3 5" id="KW-1133">Transmembrane helix</keyword>
<feature type="transmembrane region" description="Helical" evidence="5">
    <location>
        <begin position="146"/>
        <end position="169"/>
    </location>
</feature>
<comment type="subcellular location">
    <subcellularLocation>
        <location evidence="1">Membrane</location>
        <topology evidence="1">Multi-pass membrane protein</topology>
    </subcellularLocation>
</comment>
<feature type="transmembrane region" description="Helical" evidence="5">
    <location>
        <begin position="494"/>
        <end position="517"/>
    </location>
</feature>
<feature type="transmembrane region" description="Helical" evidence="5">
    <location>
        <begin position="340"/>
        <end position="360"/>
    </location>
</feature>
<feature type="transmembrane region" description="Helical" evidence="5">
    <location>
        <begin position="54"/>
        <end position="73"/>
    </location>
</feature>
<evidence type="ECO:0000256" key="1">
    <source>
        <dbReference type="ARBA" id="ARBA00004141"/>
    </source>
</evidence>
<dbReference type="SUPFAM" id="SSF103473">
    <property type="entry name" value="MFS general substrate transporter"/>
    <property type="match status" value="1"/>
</dbReference>
<dbReference type="InterPro" id="IPR036259">
    <property type="entry name" value="MFS_trans_sf"/>
</dbReference>
<evidence type="ECO:0000313" key="6">
    <source>
        <dbReference type="EMBL" id="MFD2067406.1"/>
    </source>
</evidence>